<dbReference type="PROSITE" id="PS50975">
    <property type="entry name" value="ATP_GRASP"/>
    <property type="match status" value="1"/>
</dbReference>
<dbReference type="AlphaFoldDB" id="A0A5A5T9Y4"/>
<dbReference type="RefSeq" id="WP_149401205.1">
    <property type="nucleotide sequence ID" value="NZ_BIXY01000020.1"/>
</dbReference>
<evidence type="ECO:0000313" key="4">
    <source>
        <dbReference type="Proteomes" id="UP000322530"/>
    </source>
</evidence>
<evidence type="ECO:0000259" key="2">
    <source>
        <dbReference type="PROSITE" id="PS50975"/>
    </source>
</evidence>
<evidence type="ECO:0000256" key="1">
    <source>
        <dbReference type="PROSITE-ProRule" id="PRU00409"/>
    </source>
</evidence>
<dbReference type="Gene3D" id="3.30.470.20">
    <property type="entry name" value="ATP-grasp fold, B domain"/>
    <property type="match status" value="1"/>
</dbReference>
<keyword evidence="4" id="KW-1185">Reference proteome</keyword>
<keyword evidence="1" id="KW-0547">Nucleotide-binding</keyword>
<dbReference type="InterPro" id="IPR013815">
    <property type="entry name" value="ATP_grasp_subdomain_1"/>
</dbReference>
<dbReference type="GO" id="GO:0046872">
    <property type="term" value="F:metal ion binding"/>
    <property type="evidence" value="ECO:0007669"/>
    <property type="project" value="InterPro"/>
</dbReference>
<accession>A0A5A5T9Y4</accession>
<dbReference type="SUPFAM" id="SSF56059">
    <property type="entry name" value="Glutathione synthetase ATP-binding domain-like"/>
    <property type="match status" value="1"/>
</dbReference>
<keyword evidence="1" id="KW-0067">ATP-binding</keyword>
<gene>
    <name evidence="3" type="ORF">KDI_17720</name>
</gene>
<name>A0A5A5T9Y4_9CHLR</name>
<evidence type="ECO:0000313" key="3">
    <source>
        <dbReference type="EMBL" id="GCF08208.1"/>
    </source>
</evidence>
<dbReference type="Gene3D" id="3.30.1490.20">
    <property type="entry name" value="ATP-grasp fold, A domain"/>
    <property type="match status" value="1"/>
</dbReference>
<comment type="caution">
    <text evidence="3">The sequence shown here is derived from an EMBL/GenBank/DDBJ whole genome shotgun (WGS) entry which is preliminary data.</text>
</comment>
<dbReference type="EMBL" id="BIXY01000020">
    <property type="protein sequence ID" value="GCF08208.1"/>
    <property type="molecule type" value="Genomic_DNA"/>
</dbReference>
<dbReference type="Pfam" id="PF15632">
    <property type="entry name" value="ATPgrasp_Ter"/>
    <property type="match status" value="1"/>
</dbReference>
<dbReference type="InterPro" id="IPR011761">
    <property type="entry name" value="ATP-grasp"/>
</dbReference>
<proteinExistence type="predicted"/>
<dbReference type="Proteomes" id="UP000322530">
    <property type="component" value="Unassembled WGS sequence"/>
</dbReference>
<organism evidence="3 4">
    <name type="scientific">Dictyobacter arantiisoli</name>
    <dbReference type="NCBI Taxonomy" id="2014874"/>
    <lineage>
        <taxon>Bacteria</taxon>
        <taxon>Bacillati</taxon>
        <taxon>Chloroflexota</taxon>
        <taxon>Ktedonobacteria</taxon>
        <taxon>Ktedonobacterales</taxon>
        <taxon>Dictyobacteraceae</taxon>
        <taxon>Dictyobacter</taxon>
    </lineage>
</organism>
<sequence>MQDSLKSNTSDLEKSIEPVVASSEITDMARQEHPATYDALILDANLRQSLVTIRSLGRRGLHVAALETRDAKYVPTFASRWCAHSYRAPVYDRHTEAYTTYLQQLLTHTGAGVVFASSDGTLAVLREYRTAIERHTRLALAKESALEAATNKGQTLEVARRLGIGVPEGVVVSGIDEVSEAIHEIGLPAVIKPIETWLWGEQQGLRLLCELVTTPDEARRAVEKLTCSGGTTLFQQFLAGRREAVSLLYARGDIAARFAQWAKRTQPPLGGTSVLRQSIAMPEDIGSQAELLVREIDLEGYSEVEFRRDARGKPYLMEINPRLSASVEVAVRAGIDFPYLLYQWASGERLQPIKGYQIGRWMRYLGGDIVSTVEALEARGRPGVTSPVQTLLNFGTSFFIPTGYDYVDWQDLSPAWIASKDFLSRAKKQVGQRSFRRTKE</sequence>
<feature type="domain" description="ATP-grasp" evidence="2">
    <location>
        <begin position="156"/>
        <end position="346"/>
    </location>
</feature>
<dbReference type="GO" id="GO:0005524">
    <property type="term" value="F:ATP binding"/>
    <property type="evidence" value="ECO:0007669"/>
    <property type="project" value="UniProtKB-UniRule"/>
</dbReference>
<reference evidence="3 4" key="1">
    <citation type="submission" date="2019-01" db="EMBL/GenBank/DDBJ databases">
        <title>Draft genome sequence of Dictyobacter sp. Uno17.</title>
        <authorList>
            <person name="Wang C.M."/>
            <person name="Zheng Y."/>
            <person name="Sakai Y."/>
            <person name="Abe K."/>
            <person name="Yokota A."/>
            <person name="Yabe S."/>
        </authorList>
    </citation>
    <scope>NUCLEOTIDE SEQUENCE [LARGE SCALE GENOMIC DNA]</scope>
    <source>
        <strain evidence="3 4">Uno17</strain>
    </source>
</reference>
<protein>
    <recommendedName>
        <fullName evidence="2">ATP-grasp domain-containing protein</fullName>
    </recommendedName>
</protein>
<dbReference type="OrthoDB" id="5420347at2"/>